<organism evidence="1">
    <name type="scientific">marine sediment metagenome</name>
    <dbReference type="NCBI Taxonomy" id="412755"/>
    <lineage>
        <taxon>unclassified sequences</taxon>
        <taxon>metagenomes</taxon>
        <taxon>ecological metagenomes</taxon>
    </lineage>
</organism>
<name>A0A0F9GCC9_9ZZZZ</name>
<sequence>MSIIQGVQGTGNIVTEGRPKNWREKILYLFPNGAPLTALLAKTKKESTDDPEFNWWSKELLSQRAIINDGSIASDDAVAGAVTSITVDDGSGTAGEALKFVKGSVVLNERTNEIMVVTQDPSTNVAITVDRARGGTSATTLNDNDGLMIIGNANEEGALVPAARYTQPSKASNYTQIFRDALSATRTARKTR</sequence>
<reference evidence="1" key="1">
    <citation type="journal article" date="2015" name="Nature">
        <title>Complex archaea that bridge the gap between prokaryotes and eukaryotes.</title>
        <authorList>
            <person name="Spang A."/>
            <person name="Saw J.H."/>
            <person name="Jorgensen S.L."/>
            <person name="Zaremba-Niedzwiedzka K."/>
            <person name="Martijn J."/>
            <person name="Lind A.E."/>
            <person name="van Eijk R."/>
            <person name="Schleper C."/>
            <person name="Guy L."/>
            <person name="Ettema T.J."/>
        </authorList>
    </citation>
    <scope>NUCLEOTIDE SEQUENCE</scope>
</reference>
<evidence type="ECO:0000313" key="1">
    <source>
        <dbReference type="EMBL" id="KKL67155.1"/>
    </source>
</evidence>
<dbReference type="AlphaFoldDB" id="A0A0F9GCC9"/>
<accession>A0A0F9GCC9</accession>
<gene>
    <name evidence="1" type="ORF">LCGC14_2137790</name>
</gene>
<feature type="non-terminal residue" evidence="1">
    <location>
        <position position="192"/>
    </location>
</feature>
<dbReference type="Pfam" id="PF17236">
    <property type="entry name" value="SU10_MCP"/>
    <property type="match status" value="1"/>
</dbReference>
<proteinExistence type="predicted"/>
<dbReference type="InterPro" id="IPR035198">
    <property type="entry name" value="SU10_MCP"/>
</dbReference>
<dbReference type="EMBL" id="LAZR01026965">
    <property type="protein sequence ID" value="KKL67155.1"/>
    <property type="molecule type" value="Genomic_DNA"/>
</dbReference>
<protein>
    <submittedName>
        <fullName evidence="1">Uncharacterized protein</fullName>
    </submittedName>
</protein>
<comment type="caution">
    <text evidence="1">The sequence shown here is derived from an EMBL/GenBank/DDBJ whole genome shotgun (WGS) entry which is preliminary data.</text>
</comment>